<dbReference type="SUPFAM" id="SSF52141">
    <property type="entry name" value="Uracil-DNA glycosylase-like"/>
    <property type="match status" value="1"/>
</dbReference>
<evidence type="ECO:0000313" key="2">
    <source>
        <dbReference type="EMBL" id="MCH1626875.1"/>
    </source>
</evidence>
<evidence type="ECO:0000313" key="3">
    <source>
        <dbReference type="Proteomes" id="UP001431131"/>
    </source>
</evidence>
<dbReference type="NCBIfam" id="TIGR04274">
    <property type="entry name" value="hypoxanDNAglyco"/>
    <property type="match status" value="1"/>
</dbReference>
<keyword evidence="3" id="KW-1185">Reference proteome</keyword>
<evidence type="ECO:0000259" key="1">
    <source>
        <dbReference type="Pfam" id="PF03167"/>
    </source>
</evidence>
<dbReference type="RefSeq" id="WP_240256793.1">
    <property type="nucleotide sequence ID" value="NZ_JAKTTI010000029.1"/>
</dbReference>
<dbReference type="Gene3D" id="3.40.470.10">
    <property type="entry name" value="Uracil-DNA glycosylase-like domain"/>
    <property type="match status" value="1"/>
</dbReference>
<dbReference type="Proteomes" id="UP001431131">
    <property type="component" value="Unassembled WGS sequence"/>
</dbReference>
<organism evidence="2 3">
    <name type="scientific">Fredinandcohnia quinoae</name>
    <dbReference type="NCBI Taxonomy" id="2918902"/>
    <lineage>
        <taxon>Bacteria</taxon>
        <taxon>Bacillati</taxon>
        <taxon>Bacillota</taxon>
        <taxon>Bacilli</taxon>
        <taxon>Bacillales</taxon>
        <taxon>Bacillaceae</taxon>
        <taxon>Fredinandcohnia</taxon>
    </lineage>
</organism>
<dbReference type="EMBL" id="JAKTTI010000029">
    <property type="protein sequence ID" value="MCH1626875.1"/>
    <property type="molecule type" value="Genomic_DNA"/>
</dbReference>
<feature type="domain" description="Uracil-DNA glycosylase-like" evidence="1">
    <location>
        <begin position="21"/>
        <end position="153"/>
    </location>
</feature>
<keyword evidence="2" id="KW-0378">Hydrolase</keyword>
<dbReference type="InterPro" id="IPR026353">
    <property type="entry name" value="Hypoxan-DNA_Glyclase"/>
</dbReference>
<accession>A0AAW5EB26</accession>
<dbReference type="EC" id="3.2.2.15" evidence="2"/>
<protein>
    <submittedName>
        <fullName evidence="2">DNA-deoxyinosine glycosylase</fullName>
        <ecNumber evidence="2">3.2.2.15</ecNumber>
    </submittedName>
</protein>
<reference evidence="2" key="1">
    <citation type="submission" date="2022-02" db="EMBL/GenBank/DDBJ databases">
        <title>Fredinandcohnia quinoae sp. nov. isolated from Chenopodium quinoa seeds.</title>
        <authorList>
            <person name="Saati-Santamaria Z."/>
            <person name="Flores-Felix J.D."/>
            <person name="Igual J.M."/>
            <person name="Velazquez E."/>
            <person name="Garcia-Fraile P."/>
            <person name="Martinez-Molina E."/>
        </authorList>
    </citation>
    <scope>NUCLEOTIDE SEQUENCE</scope>
    <source>
        <strain evidence="2">SECRCQ15</strain>
    </source>
</reference>
<gene>
    <name evidence="2" type="ORF">MJG50_16185</name>
</gene>
<dbReference type="AlphaFoldDB" id="A0AAW5EB26"/>
<dbReference type="InterPro" id="IPR005122">
    <property type="entry name" value="Uracil-DNA_glycosylase-like"/>
</dbReference>
<dbReference type="GO" id="GO:0033958">
    <property type="term" value="F:DNA-deoxyinosine glycosylase activity"/>
    <property type="evidence" value="ECO:0007669"/>
    <property type="project" value="UniProtKB-EC"/>
</dbReference>
<sequence length="174" mass="19801">MSNEQSEELEKIVGLDAVFGKDARVLILGSMPGAESLRISEYYGNKRNHFWKIMYSLFGQAELTNYEEKMSFLKEHKIALWDVIHSCNRKGSLDSNIKNEEPNDIPELLKSNPSIKLIACNGTKSFATFKKYFGGHTFDGIDIIKLSSSSPVPGKYNKTVEGKIEEWRVIKEYL</sequence>
<dbReference type="Pfam" id="PF03167">
    <property type="entry name" value="UDG"/>
    <property type="match status" value="1"/>
</dbReference>
<name>A0AAW5EB26_9BACI</name>
<dbReference type="CDD" id="cd10032">
    <property type="entry name" value="UDG-F6_HDG"/>
    <property type="match status" value="1"/>
</dbReference>
<comment type="caution">
    <text evidence="2">The sequence shown here is derived from an EMBL/GenBank/DDBJ whole genome shotgun (WGS) entry which is preliminary data.</text>
</comment>
<proteinExistence type="predicted"/>
<dbReference type="InterPro" id="IPR036895">
    <property type="entry name" value="Uracil-DNA_glycosylase-like_sf"/>
</dbReference>
<keyword evidence="2" id="KW-0326">Glycosidase</keyword>